<dbReference type="SUPFAM" id="SSF53639">
    <property type="entry name" value="AraD/HMP-PK domain-like"/>
    <property type="match status" value="1"/>
</dbReference>
<dbReference type="STRING" id="1131935.PDENDC454_08185"/>
<dbReference type="InterPro" id="IPR036409">
    <property type="entry name" value="Aldolase_II/adducin_N_sf"/>
</dbReference>
<dbReference type="Pfam" id="PF00596">
    <property type="entry name" value="Aldolase_II"/>
    <property type="match status" value="1"/>
</dbReference>
<gene>
    <name evidence="4" type="ORF">PDENDC454_08185</name>
</gene>
<dbReference type="PANTHER" id="PTHR22789">
    <property type="entry name" value="FUCULOSE PHOSPHATE ALDOLASE"/>
    <property type="match status" value="1"/>
</dbReference>
<dbReference type="EMBL" id="AHKH01000015">
    <property type="protein sequence ID" value="EHQ62863.1"/>
    <property type="molecule type" value="Genomic_DNA"/>
</dbReference>
<evidence type="ECO:0000256" key="1">
    <source>
        <dbReference type="ARBA" id="ARBA00022723"/>
    </source>
</evidence>
<dbReference type="RefSeq" id="WP_006676150.1">
    <property type="nucleotide sequence ID" value="NZ_AHKH01000015.1"/>
</dbReference>
<keyword evidence="2" id="KW-0456">Lyase</keyword>
<dbReference type="GO" id="GO:0046872">
    <property type="term" value="F:metal ion binding"/>
    <property type="evidence" value="ECO:0007669"/>
    <property type="project" value="UniProtKB-KW"/>
</dbReference>
<evidence type="ECO:0000313" key="4">
    <source>
        <dbReference type="EMBL" id="EHQ62863.1"/>
    </source>
</evidence>
<dbReference type="Gene3D" id="3.40.225.10">
    <property type="entry name" value="Class II aldolase/adducin N-terminal domain"/>
    <property type="match status" value="1"/>
</dbReference>
<accession>H3SDK2</accession>
<evidence type="ECO:0000259" key="3">
    <source>
        <dbReference type="SMART" id="SM01007"/>
    </source>
</evidence>
<name>H3SDK2_9BACL</name>
<organism evidence="4 5">
    <name type="scientific">Paenibacillus dendritiformis C454</name>
    <dbReference type="NCBI Taxonomy" id="1131935"/>
    <lineage>
        <taxon>Bacteria</taxon>
        <taxon>Bacillati</taxon>
        <taxon>Bacillota</taxon>
        <taxon>Bacilli</taxon>
        <taxon>Bacillales</taxon>
        <taxon>Paenibacillaceae</taxon>
        <taxon>Paenibacillus</taxon>
    </lineage>
</organism>
<keyword evidence="1" id="KW-0479">Metal-binding</keyword>
<feature type="domain" description="Class II aldolase/adducin N-terminal" evidence="3">
    <location>
        <begin position="194"/>
        <end position="359"/>
    </location>
</feature>
<dbReference type="GO" id="GO:0019323">
    <property type="term" value="P:pentose catabolic process"/>
    <property type="evidence" value="ECO:0007669"/>
    <property type="project" value="TreeGrafter"/>
</dbReference>
<dbReference type="GO" id="GO:0016832">
    <property type="term" value="F:aldehyde-lyase activity"/>
    <property type="evidence" value="ECO:0007669"/>
    <property type="project" value="TreeGrafter"/>
</dbReference>
<proteinExistence type="predicted"/>
<evidence type="ECO:0000256" key="2">
    <source>
        <dbReference type="ARBA" id="ARBA00023239"/>
    </source>
</evidence>
<keyword evidence="5" id="KW-1185">Reference proteome</keyword>
<dbReference type="PANTHER" id="PTHR22789:SF0">
    <property type="entry name" value="3-OXO-TETRONATE 4-PHOSPHATE DECARBOXYLASE-RELATED"/>
    <property type="match status" value="1"/>
</dbReference>
<dbReference type="AlphaFoldDB" id="H3SDK2"/>
<dbReference type="InterPro" id="IPR050197">
    <property type="entry name" value="Aldolase_class_II_sugar_metab"/>
</dbReference>
<dbReference type="OrthoDB" id="9771527at2"/>
<evidence type="ECO:0000313" key="5">
    <source>
        <dbReference type="Proteomes" id="UP000003900"/>
    </source>
</evidence>
<dbReference type="GO" id="GO:0005829">
    <property type="term" value="C:cytosol"/>
    <property type="evidence" value="ECO:0007669"/>
    <property type="project" value="TreeGrafter"/>
</dbReference>
<dbReference type="SMART" id="SM01007">
    <property type="entry name" value="Aldolase_II"/>
    <property type="match status" value="1"/>
</dbReference>
<dbReference type="PATRIC" id="fig|1131935.3.peg.1670"/>
<comment type="caution">
    <text evidence="4">The sequence shown here is derived from an EMBL/GenBank/DDBJ whole genome shotgun (WGS) entry which is preliminary data.</text>
</comment>
<sequence>MNFSIAGELKSPALKWFAAGLKRELIDNGYHYCKEPVNDIRFVLNFVDTNQLKPFRRKAQATYSVAIAETYELPHDILKSAYPILIRTLSNLLIYIIHTRDGQCNTYFITLEQGCYLVPFEQNNDELFFGKVMERLHPLASSRLVINNEFHHDLPPDLWDGDEITAQIHEAGKKLDALNLLPAPFPLEELLSPQDLRHVKRLYGIGGLSYGNLSARKDGQQFWMSGSGVNKGDMRIIGRDILLVMGYNAERTAMLLNVPPNIKPHRVSVDAIEHWMIYRQHPEVGAIVHVHAWINGIPSTEINYPCGTWELAQAVSDLVNRSEDPTRAIIGLKNHGLTITGPDLDDIFQRIEGRIVQQVPMT</sequence>
<dbReference type="Proteomes" id="UP000003900">
    <property type="component" value="Unassembled WGS sequence"/>
</dbReference>
<reference evidence="4 5" key="1">
    <citation type="journal article" date="2012" name="J. Bacteriol.">
        <title>Genome Sequence of the Pattern-Forming Social Bacterium Paenibacillus dendritiformis C454 Chiral Morphotype.</title>
        <authorList>
            <person name="Sirota-Madi A."/>
            <person name="Olender T."/>
            <person name="Helman Y."/>
            <person name="Brainis I."/>
            <person name="Finkelshtein A."/>
            <person name="Roth D."/>
            <person name="Hagai E."/>
            <person name="Leshkowitz D."/>
            <person name="Brodsky L."/>
            <person name="Galatenko V."/>
            <person name="Nikolaev V."/>
            <person name="Gutnick D.L."/>
            <person name="Lancet D."/>
            <person name="Ben-Jacob E."/>
        </authorList>
    </citation>
    <scope>NUCLEOTIDE SEQUENCE [LARGE SCALE GENOMIC DNA]</scope>
    <source>
        <strain evidence="4 5">C454</strain>
    </source>
</reference>
<protein>
    <submittedName>
        <fullName evidence="4">Class II aldolase/adducin family protein</fullName>
    </submittedName>
</protein>
<dbReference type="InterPro" id="IPR001303">
    <property type="entry name" value="Aldolase_II/adducin_N"/>
</dbReference>